<dbReference type="Proteomes" id="UP000029082">
    <property type="component" value="Unassembled WGS sequence"/>
</dbReference>
<proteinExistence type="predicted"/>
<accession>A0A087C1Y4</accession>
<keyword evidence="2" id="KW-1185">Reference proteome</keyword>
<protein>
    <submittedName>
        <fullName evidence="1">Cryptic prophage protein</fullName>
    </submittedName>
</protein>
<gene>
    <name evidence="1" type="ORF">BMON_0971</name>
</gene>
<dbReference type="eggNOG" id="COG0640">
    <property type="taxonomic scope" value="Bacteria"/>
</dbReference>
<name>A0A087C1Y4_9BIFI</name>
<evidence type="ECO:0000313" key="2">
    <source>
        <dbReference type="Proteomes" id="UP000029082"/>
    </source>
</evidence>
<dbReference type="GeneID" id="93095251"/>
<dbReference type="AlphaFoldDB" id="A0A087C1Y4"/>
<reference evidence="1 2" key="1">
    <citation type="submission" date="2014-03" db="EMBL/GenBank/DDBJ databases">
        <title>Genomics of Bifidobacteria.</title>
        <authorList>
            <person name="Ventura M."/>
            <person name="Milani C."/>
            <person name="Lugli G.A."/>
        </authorList>
    </citation>
    <scope>NUCLEOTIDE SEQUENCE [LARGE SCALE GENOMIC DNA]</scope>
    <source>
        <strain evidence="1 2">DSM 21395</strain>
    </source>
</reference>
<sequence length="130" mass="14483">MSGIGDWRPDDTHQTLATTLGLDCDGEYAKFRDRCLSSAQVSADWDASFRNWLRRGHELNLTIKARHPSDHAHTHTWKCKHVLALLRRDEENATPDGLAVTLAKLLNTGITGIQALQRLGLPTDDDLSTP</sequence>
<organism evidence="1 2">
    <name type="scientific">Bifidobacterium mongoliense DSM 21395</name>
    <dbReference type="NCBI Taxonomy" id="1437603"/>
    <lineage>
        <taxon>Bacteria</taxon>
        <taxon>Bacillati</taxon>
        <taxon>Actinomycetota</taxon>
        <taxon>Actinomycetes</taxon>
        <taxon>Bifidobacteriales</taxon>
        <taxon>Bifidobacteriaceae</taxon>
        <taxon>Bifidobacterium</taxon>
    </lineage>
</organism>
<dbReference type="OrthoDB" id="3226741at2"/>
<comment type="caution">
    <text evidence="1">The sequence shown here is derived from an EMBL/GenBank/DDBJ whole genome shotgun (WGS) entry which is preliminary data.</text>
</comment>
<dbReference type="STRING" id="1437603.GCA_000771525_01221"/>
<dbReference type="EMBL" id="JGZE01000008">
    <property type="protein sequence ID" value="KFI77284.1"/>
    <property type="molecule type" value="Genomic_DNA"/>
</dbReference>
<dbReference type="RefSeq" id="WP_051917856.1">
    <property type="nucleotide sequence ID" value="NZ_JDUO01000031.1"/>
</dbReference>
<evidence type="ECO:0000313" key="1">
    <source>
        <dbReference type="EMBL" id="KFI77284.1"/>
    </source>
</evidence>